<evidence type="ECO:0000256" key="1">
    <source>
        <dbReference type="SAM" id="MobiDB-lite"/>
    </source>
</evidence>
<accession>A0A7J0FFW5</accession>
<dbReference type="AlphaFoldDB" id="A0A7J0FFW5"/>
<keyword evidence="3" id="KW-1185">Reference proteome</keyword>
<reference evidence="2 3" key="1">
    <citation type="submission" date="2019-07" db="EMBL/GenBank/DDBJ databases">
        <title>De Novo Assembly of kiwifruit Actinidia rufa.</title>
        <authorList>
            <person name="Sugita-Konishi S."/>
            <person name="Sato K."/>
            <person name="Mori E."/>
            <person name="Abe Y."/>
            <person name="Kisaki G."/>
            <person name="Hamano K."/>
            <person name="Suezawa K."/>
            <person name="Otani M."/>
            <person name="Fukuda T."/>
            <person name="Manabe T."/>
            <person name="Gomi K."/>
            <person name="Tabuchi M."/>
            <person name="Akimitsu K."/>
            <person name="Kataoka I."/>
        </authorList>
    </citation>
    <scope>NUCLEOTIDE SEQUENCE [LARGE SCALE GENOMIC DNA]</scope>
    <source>
        <strain evidence="3">cv. Fuchu</strain>
    </source>
</reference>
<feature type="region of interest" description="Disordered" evidence="1">
    <location>
        <begin position="66"/>
        <end position="104"/>
    </location>
</feature>
<dbReference type="Proteomes" id="UP000585474">
    <property type="component" value="Unassembled WGS sequence"/>
</dbReference>
<feature type="compositionally biased region" description="Basic residues" evidence="1">
    <location>
        <begin position="90"/>
        <end position="99"/>
    </location>
</feature>
<proteinExistence type="predicted"/>
<gene>
    <name evidence="2" type="ORF">Acr_12g0001310</name>
</gene>
<evidence type="ECO:0000313" key="3">
    <source>
        <dbReference type="Proteomes" id="UP000585474"/>
    </source>
</evidence>
<protein>
    <submittedName>
        <fullName evidence="2">Uncharacterized protein</fullName>
    </submittedName>
</protein>
<feature type="compositionally biased region" description="Low complexity" evidence="1">
    <location>
        <begin position="70"/>
        <end position="87"/>
    </location>
</feature>
<comment type="caution">
    <text evidence="2">The sequence shown here is derived from an EMBL/GenBank/DDBJ whole genome shotgun (WGS) entry which is preliminary data.</text>
</comment>
<organism evidence="2 3">
    <name type="scientific">Actinidia rufa</name>
    <dbReference type="NCBI Taxonomy" id="165716"/>
    <lineage>
        <taxon>Eukaryota</taxon>
        <taxon>Viridiplantae</taxon>
        <taxon>Streptophyta</taxon>
        <taxon>Embryophyta</taxon>
        <taxon>Tracheophyta</taxon>
        <taxon>Spermatophyta</taxon>
        <taxon>Magnoliopsida</taxon>
        <taxon>eudicotyledons</taxon>
        <taxon>Gunneridae</taxon>
        <taxon>Pentapetalae</taxon>
        <taxon>asterids</taxon>
        <taxon>Ericales</taxon>
        <taxon>Actinidiaceae</taxon>
        <taxon>Actinidia</taxon>
    </lineage>
</organism>
<sequence>MKNQEIEGKVGYAIWKHIRARAYSGCTESGRPAGGPARLTTLVLDLWFRVSTLKISPLFRTTRDPLQEYPTVGSTSSSTTKVTSPSSFKRGSRPKRSTRRLGPCPTRRPLAAAVNLSLVAANTGDVEGEEEAFGLLLQDTSNICWERISDEIGARFRCASEEEAPIGDSWGDLPPLCAILTTKAYGIAH</sequence>
<name>A0A7J0FFW5_9ERIC</name>
<evidence type="ECO:0000313" key="2">
    <source>
        <dbReference type="EMBL" id="GFY97590.1"/>
    </source>
</evidence>
<dbReference type="EMBL" id="BJWL01000012">
    <property type="protein sequence ID" value="GFY97590.1"/>
    <property type="molecule type" value="Genomic_DNA"/>
</dbReference>